<dbReference type="Proteomes" id="UP001603978">
    <property type="component" value="Unassembled WGS sequence"/>
</dbReference>
<protein>
    <recommendedName>
        <fullName evidence="4">Transposase, YhgA-like</fullName>
    </recommendedName>
</protein>
<keyword evidence="1" id="KW-0812">Transmembrane</keyword>
<sequence length="135" mass="14841">MRYNTTPTNGLIEEAAELYVLLMAELYVPVICLVAYSGEPRKATMHFDGDHCDAVHNAVIFWHEGIAAPLVEAHAAAHALQDVSEARRNSNATPNSPYAGAARREVKRLRAIIAESDATIRRELDALCDALTRDI</sequence>
<organism evidence="2 3">
    <name type="scientific">Nonomuraea marmarensis</name>
    <dbReference type="NCBI Taxonomy" id="3351344"/>
    <lineage>
        <taxon>Bacteria</taxon>
        <taxon>Bacillati</taxon>
        <taxon>Actinomycetota</taxon>
        <taxon>Actinomycetes</taxon>
        <taxon>Streptosporangiales</taxon>
        <taxon>Streptosporangiaceae</taxon>
        <taxon>Nonomuraea</taxon>
    </lineage>
</organism>
<evidence type="ECO:0000256" key="1">
    <source>
        <dbReference type="SAM" id="Phobius"/>
    </source>
</evidence>
<keyword evidence="3" id="KW-1185">Reference proteome</keyword>
<evidence type="ECO:0000313" key="3">
    <source>
        <dbReference type="Proteomes" id="UP001603978"/>
    </source>
</evidence>
<accession>A0ABW7ASJ3</accession>
<feature type="transmembrane region" description="Helical" evidence="1">
    <location>
        <begin position="18"/>
        <end position="36"/>
    </location>
</feature>
<dbReference type="EMBL" id="JBICRM010000034">
    <property type="protein sequence ID" value="MFG1709207.1"/>
    <property type="molecule type" value="Genomic_DNA"/>
</dbReference>
<evidence type="ECO:0000313" key="2">
    <source>
        <dbReference type="EMBL" id="MFG1709207.1"/>
    </source>
</evidence>
<comment type="caution">
    <text evidence="2">The sequence shown here is derived from an EMBL/GenBank/DDBJ whole genome shotgun (WGS) entry which is preliminary data.</text>
</comment>
<keyword evidence="1" id="KW-1133">Transmembrane helix</keyword>
<gene>
    <name evidence="2" type="ORF">ACFLIM_39055</name>
</gene>
<evidence type="ECO:0008006" key="4">
    <source>
        <dbReference type="Google" id="ProtNLM"/>
    </source>
</evidence>
<dbReference type="RefSeq" id="WP_393173757.1">
    <property type="nucleotide sequence ID" value="NZ_JBICRM010000034.1"/>
</dbReference>
<keyword evidence="1" id="KW-0472">Membrane</keyword>
<name>A0ABW7ASJ3_9ACTN</name>
<proteinExistence type="predicted"/>
<reference evidence="2 3" key="1">
    <citation type="submission" date="2024-10" db="EMBL/GenBank/DDBJ databases">
        <authorList>
            <person name="Topkara A.R."/>
            <person name="Saygin H."/>
        </authorList>
    </citation>
    <scope>NUCLEOTIDE SEQUENCE [LARGE SCALE GENOMIC DNA]</scope>
    <source>
        <strain evidence="2 3">M3C6</strain>
    </source>
</reference>